<name>A0ACA9KXQ4_9GLOM</name>
<feature type="non-terminal residue" evidence="1">
    <location>
        <position position="212"/>
    </location>
</feature>
<evidence type="ECO:0000313" key="2">
    <source>
        <dbReference type="Proteomes" id="UP000789702"/>
    </source>
</evidence>
<keyword evidence="2" id="KW-1185">Reference proteome</keyword>
<gene>
    <name evidence="1" type="ORF">DHETER_LOCUS2944</name>
</gene>
<comment type="caution">
    <text evidence="1">The sequence shown here is derived from an EMBL/GenBank/DDBJ whole genome shotgun (WGS) entry which is preliminary data.</text>
</comment>
<dbReference type="EMBL" id="CAJVPU010002349">
    <property type="protein sequence ID" value="CAG8499607.1"/>
    <property type="molecule type" value="Genomic_DNA"/>
</dbReference>
<accession>A0ACA9KXQ4</accession>
<dbReference type="Proteomes" id="UP000789702">
    <property type="component" value="Unassembled WGS sequence"/>
</dbReference>
<feature type="non-terminal residue" evidence="1">
    <location>
        <position position="1"/>
    </location>
</feature>
<protein>
    <submittedName>
        <fullName evidence="1">3171_t:CDS:1</fullName>
    </submittedName>
</protein>
<proteinExistence type="predicted"/>
<organism evidence="1 2">
    <name type="scientific">Dentiscutata heterogama</name>
    <dbReference type="NCBI Taxonomy" id="1316150"/>
    <lineage>
        <taxon>Eukaryota</taxon>
        <taxon>Fungi</taxon>
        <taxon>Fungi incertae sedis</taxon>
        <taxon>Mucoromycota</taxon>
        <taxon>Glomeromycotina</taxon>
        <taxon>Glomeromycetes</taxon>
        <taxon>Diversisporales</taxon>
        <taxon>Gigasporaceae</taxon>
        <taxon>Dentiscutata</taxon>
    </lineage>
</organism>
<evidence type="ECO:0000313" key="1">
    <source>
        <dbReference type="EMBL" id="CAG8499607.1"/>
    </source>
</evidence>
<reference evidence="1" key="1">
    <citation type="submission" date="2021-06" db="EMBL/GenBank/DDBJ databases">
        <authorList>
            <person name="Kallberg Y."/>
            <person name="Tangrot J."/>
            <person name="Rosling A."/>
        </authorList>
    </citation>
    <scope>NUCLEOTIDE SEQUENCE</scope>
    <source>
        <strain evidence="1">IL203A</strain>
    </source>
</reference>
<sequence>LRDKYINIIKKQEILDYKLFKLTKEKLKNLGILFGSAIRIINFIQKFSKKLKAFLDFTIKTDIRYILNKYRITEFIACYFSNQCLDNIKSMMNNMDSLRDYKKVVYSKYVNLILQESLQIAKQIIKKQIRLYSELEIISIEASDKVDYAFRISKIMSNLKELVCITETKKDKEDIKIIQTIVQLESTFYLNKIQKVNNYFDNYYNYIYDIIT</sequence>